<comment type="caution">
    <text evidence="2">The sequence shown here is derived from an EMBL/GenBank/DDBJ whole genome shotgun (WGS) entry which is preliminary data.</text>
</comment>
<reference evidence="2" key="2">
    <citation type="submission" date="2021-09" db="EMBL/GenBank/DDBJ databases">
        <authorList>
            <person name="Jia N."/>
            <person name="Wang J."/>
            <person name="Shi W."/>
            <person name="Du L."/>
            <person name="Sun Y."/>
            <person name="Zhan W."/>
            <person name="Jiang J."/>
            <person name="Wang Q."/>
            <person name="Zhang B."/>
            <person name="Ji P."/>
            <person name="Sakyi L.B."/>
            <person name="Cui X."/>
            <person name="Yuan T."/>
            <person name="Jiang B."/>
            <person name="Yang W."/>
            <person name="Lam T.T.-Y."/>
            <person name="Chang Q."/>
            <person name="Ding S."/>
            <person name="Wang X."/>
            <person name="Zhu J."/>
            <person name="Ruan X."/>
            <person name="Zhao L."/>
            <person name="Wei J."/>
            <person name="Que T."/>
            <person name="Du C."/>
            <person name="Cheng J."/>
            <person name="Dai P."/>
            <person name="Han X."/>
            <person name="Huang E."/>
            <person name="Gao Y."/>
            <person name="Liu J."/>
            <person name="Shao H."/>
            <person name="Ye R."/>
            <person name="Li L."/>
            <person name="Wei W."/>
            <person name="Wang X."/>
            <person name="Wang C."/>
            <person name="Huo Q."/>
            <person name="Li W."/>
            <person name="Guo W."/>
            <person name="Chen H."/>
            <person name="Chen S."/>
            <person name="Zhou L."/>
            <person name="Zhou L."/>
            <person name="Ni X."/>
            <person name="Tian J."/>
            <person name="Zhou Y."/>
            <person name="Sheng Y."/>
            <person name="Liu T."/>
            <person name="Pan Y."/>
            <person name="Xia L."/>
            <person name="Li J."/>
            <person name="Zhao F."/>
            <person name="Cao W."/>
        </authorList>
    </citation>
    <scope>NUCLEOTIDE SEQUENCE</scope>
    <source>
        <strain evidence="2">Rmic-2018</strain>
        <tissue evidence="2">Larvae</tissue>
    </source>
</reference>
<reference evidence="2" key="1">
    <citation type="journal article" date="2020" name="Cell">
        <title>Large-Scale Comparative Analyses of Tick Genomes Elucidate Their Genetic Diversity and Vector Capacities.</title>
        <authorList>
            <consortium name="Tick Genome and Microbiome Consortium (TIGMIC)"/>
            <person name="Jia N."/>
            <person name="Wang J."/>
            <person name="Shi W."/>
            <person name="Du L."/>
            <person name="Sun Y."/>
            <person name="Zhan W."/>
            <person name="Jiang J.F."/>
            <person name="Wang Q."/>
            <person name="Zhang B."/>
            <person name="Ji P."/>
            <person name="Bell-Sakyi L."/>
            <person name="Cui X.M."/>
            <person name="Yuan T.T."/>
            <person name="Jiang B.G."/>
            <person name="Yang W.F."/>
            <person name="Lam T.T."/>
            <person name="Chang Q.C."/>
            <person name="Ding S.J."/>
            <person name="Wang X.J."/>
            <person name="Zhu J.G."/>
            <person name="Ruan X.D."/>
            <person name="Zhao L."/>
            <person name="Wei J.T."/>
            <person name="Ye R.Z."/>
            <person name="Que T.C."/>
            <person name="Du C.H."/>
            <person name="Zhou Y.H."/>
            <person name="Cheng J.X."/>
            <person name="Dai P.F."/>
            <person name="Guo W.B."/>
            <person name="Han X.H."/>
            <person name="Huang E.J."/>
            <person name="Li L.F."/>
            <person name="Wei W."/>
            <person name="Gao Y.C."/>
            <person name="Liu J.Z."/>
            <person name="Shao H.Z."/>
            <person name="Wang X."/>
            <person name="Wang C.C."/>
            <person name="Yang T.C."/>
            <person name="Huo Q.B."/>
            <person name="Li W."/>
            <person name="Chen H.Y."/>
            <person name="Chen S.E."/>
            <person name="Zhou L.G."/>
            <person name="Ni X.B."/>
            <person name="Tian J.H."/>
            <person name="Sheng Y."/>
            <person name="Liu T."/>
            <person name="Pan Y.S."/>
            <person name="Xia L.Y."/>
            <person name="Li J."/>
            <person name="Zhao F."/>
            <person name="Cao W.C."/>
        </authorList>
    </citation>
    <scope>NUCLEOTIDE SEQUENCE</scope>
    <source>
        <strain evidence="2">Rmic-2018</strain>
    </source>
</reference>
<protein>
    <submittedName>
        <fullName evidence="2">Uncharacterized protein</fullName>
    </submittedName>
</protein>
<gene>
    <name evidence="2" type="ORF">HPB51_009920</name>
</gene>
<evidence type="ECO:0000313" key="2">
    <source>
        <dbReference type="EMBL" id="KAH8037365.1"/>
    </source>
</evidence>
<name>A0A9J6ET62_RHIMP</name>
<organism evidence="2 3">
    <name type="scientific">Rhipicephalus microplus</name>
    <name type="common">Cattle tick</name>
    <name type="synonym">Boophilus microplus</name>
    <dbReference type="NCBI Taxonomy" id="6941"/>
    <lineage>
        <taxon>Eukaryota</taxon>
        <taxon>Metazoa</taxon>
        <taxon>Ecdysozoa</taxon>
        <taxon>Arthropoda</taxon>
        <taxon>Chelicerata</taxon>
        <taxon>Arachnida</taxon>
        <taxon>Acari</taxon>
        <taxon>Parasitiformes</taxon>
        <taxon>Ixodida</taxon>
        <taxon>Ixodoidea</taxon>
        <taxon>Ixodidae</taxon>
        <taxon>Rhipicephalinae</taxon>
        <taxon>Rhipicephalus</taxon>
        <taxon>Boophilus</taxon>
    </lineage>
</organism>
<accession>A0A9J6ET62</accession>
<dbReference type="EMBL" id="JABSTU010000002">
    <property type="protein sequence ID" value="KAH8037365.1"/>
    <property type="molecule type" value="Genomic_DNA"/>
</dbReference>
<proteinExistence type="predicted"/>
<feature type="region of interest" description="Disordered" evidence="1">
    <location>
        <begin position="296"/>
        <end position="318"/>
    </location>
</feature>
<evidence type="ECO:0000256" key="1">
    <source>
        <dbReference type="SAM" id="MobiDB-lite"/>
    </source>
</evidence>
<dbReference type="Proteomes" id="UP000821866">
    <property type="component" value="Chromosome 10"/>
</dbReference>
<keyword evidence="3" id="KW-1185">Reference proteome</keyword>
<dbReference type="AlphaFoldDB" id="A0A9J6ET62"/>
<sequence length="409" mass="42128">MNEKPNAEAQQLRRRHFELADSGNSGAIGGDRCGHGGGAVGDGSWSGLNGHGGWSSVVDSDCRSSVMDCYCGWGCGNRWSRDGDLARVGWTSDTKTSKTVPEAKTCAERGDGSRNGSRAVGNCWCLVHSYGCRSGSDGWSGKADGGAAHCNGRGGVMNNSGCRGSCECGSCGDRVAETEAGAKGGNWSGHGGTAVGDGWSMLHGDGSRCGSNGWRSSGECMTKSEAGSKGSNWCRDGSGTVGDSWSMVDGDSSWSSSDGRSMVDGNGCWSGGDGRGGKAHSRTADCDSWRSCGKGVTEAESGTKGGDWSGDCSGRGRGEKALGKAEAQACGPSVRRYWGDESRSCGDRRSVVHDSSGWGGLLDEGGSRCSSHGWRCMVDGDPTDFAVKSRASAAVQETAIGDGEHSQEY</sequence>
<evidence type="ECO:0000313" key="3">
    <source>
        <dbReference type="Proteomes" id="UP000821866"/>
    </source>
</evidence>